<evidence type="ECO:0000256" key="4">
    <source>
        <dbReference type="HAMAP-Rule" id="MF_00171"/>
    </source>
</evidence>
<evidence type="ECO:0000256" key="6">
    <source>
        <dbReference type="PIRSR" id="PIRSR001430-2"/>
    </source>
</evidence>
<evidence type="ECO:0000256" key="7">
    <source>
        <dbReference type="RuleBase" id="RU003792"/>
    </source>
</evidence>
<keyword evidence="10" id="KW-1185">Reference proteome</keyword>
<evidence type="ECO:0000259" key="8">
    <source>
        <dbReference type="Pfam" id="PF01416"/>
    </source>
</evidence>
<sequence length="245" mass="27537">MPRYKITIEYDGTPFSGWQMQANGHSVQDQLARAIERFTGVRAIPRGAGRTDAGVHARGQVAHVDLERPWPTETVRNALNFHLRPAPVVILACEQVDQTFDARFSAKARHYLYRIVARRSPLALDRDRAWQIGVPLDAEAMQEGARHLLGHHDFTTFRASQCQAKSPLRTLDTLTVRSEGENVFIATSARSFLHNQVRSMAGSLKLVGEGKWKPERMREALEARDRRACGLVAPACGLYFMAVDY</sequence>
<feature type="binding site" evidence="4 6">
    <location>
        <position position="111"/>
    </location>
    <ligand>
        <name>substrate</name>
    </ligand>
</feature>
<dbReference type="GO" id="GO:0160147">
    <property type="term" value="F:tRNA pseudouridine(38-40) synthase activity"/>
    <property type="evidence" value="ECO:0007669"/>
    <property type="project" value="UniProtKB-EC"/>
</dbReference>
<dbReference type="EC" id="5.4.99.12" evidence="4"/>
<dbReference type="HAMAP" id="MF_00171">
    <property type="entry name" value="TruA"/>
    <property type="match status" value="1"/>
</dbReference>
<dbReference type="InterPro" id="IPR020097">
    <property type="entry name" value="PsdUridine_synth_TruA_a/b_dom"/>
</dbReference>
<evidence type="ECO:0000256" key="2">
    <source>
        <dbReference type="ARBA" id="ARBA00022694"/>
    </source>
</evidence>
<evidence type="ECO:0000256" key="3">
    <source>
        <dbReference type="ARBA" id="ARBA00023235"/>
    </source>
</evidence>
<reference evidence="9 10" key="1">
    <citation type="submission" date="2020-12" db="EMBL/GenBank/DDBJ databases">
        <title>Revised draft genomes of Rhodomicrobium vannielii ATCC 17100 and Rhodomicrobium udaipurense JA643.</title>
        <authorList>
            <person name="Conners E.M."/>
            <person name="Davenport E.J."/>
            <person name="Bose A."/>
        </authorList>
    </citation>
    <scope>NUCLEOTIDE SEQUENCE [LARGE SCALE GENOMIC DNA]</scope>
    <source>
        <strain evidence="9 10">JA643</strain>
    </source>
</reference>
<evidence type="ECO:0000256" key="5">
    <source>
        <dbReference type="PIRSR" id="PIRSR001430-1"/>
    </source>
</evidence>
<comment type="caution">
    <text evidence="4">Lacks conserved residue(s) required for the propagation of feature annotation.</text>
</comment>
<dbReference type="RefSeq" id="WP_037235564.1">
    <property type="nucleotide sequence ID" value="NZ_JAEMUK010000085.1"/>
</dbReference>
<comment type="similarity">
    <text evidence="1 4 7">Belongs to the tRNA pseudouridine synthase TruA family.</text>
</comment>
<dbReference type="PANTHER" id="PTHR11142">
    <property type="entry name" value="PSEUDOURIDYLATE SYNTHASE"/>
    <property type="match status" value="1"/>
</dbReference>
<comment type="catalytic activity">
    <reaction evidence="4 7">
        <text>uridine(38/39/40) in tRNA = pseudouridine(38/39/40) in tRNA</text>
        <dbReference type="Rhea" id="RHEA:22376"/>
        <dbReference type="Rhea" id="RHEA-COMP:10085"/>
        <dbReference type="Rhea" id="RHEA-COMP:10087"/>
        <dbReference type="ChEBI" id="CHEBI:65314"/>
        <dbReference type="ChEBI" id="CHEBI:65315"/>
        <dbReference type="EC" id="5.4.99.12"/>
    </reaction>
</comment>
<comment type="caution">
    <text evidence="9">The sequence shown here is derived from an EMBL/GenBank/DDBJ whole genome shotgun (WGS) entry which is preliminary data.</text>
</comment>
<proteinExistence type="inferred from homology"/>
<evidence type="ECO:0000313" key="10">
    <source>
        <dbReference type="Proteomes" id="UP000623250"/>
    </source>
</evidence>
<dbReference type="GO" id="GO:0031119">
    <property type="term" value="P:tRNA pseudouridine synthesis"/>
    <property type="evidence" value="ECO:0007669"/>
    <property type="project" value="UniProtKB-UniRule"/>
</dbReference>
<dbReference type="AlphaFoldDB" id="A0A8I1KKL8"/>
<dbReference type="NCBIfam" id="TIGR00071">
    <property type="entry name" value="hisT_truA"/>
    <property type="match status" value="1"/>
</dbReference>
<feature type="domain" description="Pseudouridine synthase I TruA alpha/beta" evidence="8">
    <location>
        <begin position="145"/>
        <end position="245"/>
    </location>
</feature>
<organism evidence="9 10">
    <name type="scientific">Rhodomicrobium udaipurense</name>
    <dbReference type="NCBI Taxonomy" id="1202716"/>
    <lineage>
        <taxon>Bacteria</taxon>
        <taxon>Pseudomonadati</taxon>
        <taxon>Pseudomonadota</taxon>
        <taxon>Alphaproteobacteria</taxon>
        <taxon>Hyphomicrobiales</taxon>
        <taxon>Hyphomicrobiaceae</taxon>
        <taxon>Rhodomicrobium</taxon>
    </lineage>
</organism>
<dbReference type="EMBL" id="JAEMUK010000085">
    <property type="protein sequence ID" value="MBJ7545097.1"/>
    <property type="molecule type" value="Genomic_DNA"/>
</dbReference>
<comment type="subunit">
    <text evidence="4">Homodimer.</text>
</comment>
<evidence type="ECO:0000256" key="1">
    <source>
        <dbReference type="ARBA" id="ARBA00009375"/>
    </source>
</evidence>
<protein>
    <recommendedName>
        <fullName evidence="4">tRNA pseudouridine synthase A</fullName>
        <ecNumber evidence="4">5.4.99.12</ecNumber>
    </recommendedName>
    <alternativeName>
        <fullName evidence="4">tRNA pseudouridine(38-40) synthase</fullName>
    </alternativeName>
    <alternativeName>
        <fullName evidence="4">tRNA pseudouridylate synthase I</fullName>
    </alternativeName>
    <alternativeName>
        <fullName evidence="4">tRNA-uridine isomerase I</fullName>
    </alternativeName>
</protein>
<feature type="domain" description="Pseudouridine synthase I TruA alpha/beta" evidence="8">
    <location>
        <begin position="8"/>
        <end position="104"/>
    </location>
</feature>
<dbReference type="Gene3D" id="3.30.70.580">
    <property type="entry name" value="Pseudouridine synthase I, catalytic domain, N-terminal subdomain"/>
    <property type="match status" value="1"/>
</dbReference>
<keyword evidence="3 4" id="KW-0413">Isomerase</keyword>
<dbReference type="Gene3D" id="3.30.70.660">
    <property type="entry name" value="Pseudouridine synthase I, catalytic domain, C-terminal subdomain"/>
    <property type="match status" value="1"/>
</dbReference>
<accession>A0A8I1KKL8</accession>
<feature type="active site" description="Nucleophile" evidence="4 5">
    <location>
        <position position="52"/>
    </location>
</feature>
<dbReference type="CDD" id="cd02570">
    <property type="entry name" value="PseudoU_synth_EcTruA"/>
    <property type="match status" value="1"/>
</dbReference>
<comment type="function">
    <text evidence="4">Formation of pseudouridine at positions 38, 39 and 40 in the anticodon stem and loop of transfer RNAs.</text>
</comment>
<keyword evidence="2 4" id="KW-0819">tRNA processing</keyword>
<dbReference type="PANTHER" id="PTHR11142:SF0">
    <property type="entry name" value="TRNA PSEUDOURIDINE SYNTHASE-LIKE 1"/>
    <property type="match status" value="1"/>
</dbReference>
<dbReference type="PIRSF" id="PIRSF001430">
    <property type="entry name" value="tRNA_psdUrid_synth"/>
    <property type="match status" value="1"/>
</dbReference>
<dbReference type="Pfam" id="PF01416">
    <property type="entry name" value="PseudoU_synth_1"/>
    <property type="match status" value="2"/>
</dbReference>
<evidence type="ECO:0000313" key="9">
    <source>
        <dbReference type="EMBL" id="MBJ7545097.1"/>
    </source>
</evidence>
<dbReference type="Proteomes" id="UP000623250">
    <property type="component" value="Unassembled WGS sequence"/>
</dbReference>
<dbReference type="InterPro" id="IPR020095">
    <property type="entry name" value="PsdUridine_synth_TruA_C"/>
</dbReference>
<dbReference type="SUPFAM" id="SSF55120">
    <property type="entry name" value="Pseudouridine synthase"/>
    <property type="match status" value="1"/>
</dbReference>
<dbReference type="FunFam" id="3.30.70.580:FF:000001">
    <property type="entry name" value="tRNA pseudouridine synthase A"/>
    <property type="match status" value="1"/>
</dbReference>
<dbReference type="InterPro" id="IPR001406">
    <property type="entry name" value="PsdUridine_synth_TruA"/>
</dbReference>
<dbReference type="InterPro" id="IPR020103">
    <property type="entry name" value="PsdUridine_synth_cat_dom_sf"/>
</dbReference>
<dbReference type="InterPro" id="IPR020094">
    <property type="entry name" value="TruA/RsuA/RluB/E/F_N"/>
</dbReference>
<name>A0A8I1KKL8_9HYPH</name>
<dbReference type="GO" id="GO:0003723">
    <property type="term" value="F:RNA binding"/>
    <property type="evidence" value="ECO:0007669"/>
    <property type="project" value="InterPro"/>
</dbReference>
<gene>
    <name evidence="4 9" type="primary">truA</name>
    <name evidence="9" type="ORF">JDN41_16200</name>
</gene>